<evidence type="ECO:0000256" key="1">
    <source>
        <dbReference type="SAM" id="MobiDB-lite"/>
    </source>
</evidence>
<comment type="caution">
    <text evidence="2">The sequence shown here is derived from an EMBL/GenBank/DDBJ whole genome shotgun (WGS) entry which is preliminary data.</text>
</comment>
<keyword evidence="3" id="KW-1185">Reference proteome</keyword>
<dbReference type="Proteomes" id="UP000613740">
    <property type="component" value="Unassembled WGS sequence"/>
</dbReference>
<evidence type="ECO:0000313" key="3">
    <source>
        <dbReference type="Proteomes" id="UP000613740"/>
    </source>
</evidence>
<dbReference type="EMBL" id="JAEHOD010000002">
    <property type="protein sequence ID" value="KAG2454298.1"/>
    <property type="molecule type" value="Genomic_DNA"/>
</dbReference>
<sequence>MMPNVRCARQVVARGAADAAAGRRQGHQLGLHGGAGPRANKLHAAGGAGGRHEHGSGGGSGSVPTGSAAAFERGAGIFNPANAEEVAAAQFGSSQETDAPLAAPFRSGQEAAQQAGCKRLKQTNPVI</sequence>
<feature type="compositionally biased region" description="Low complexity" evidence="1">
    <location>
        <begin position="18"/>
        <end position="30"/>
    </location>
</feature>
<feature type="region of interest" description="Disordered" evidence="1">
    <location>
        <begin position="18"/>
        <end position="68"/>
    </location>
</feature>
<evidence type="ECO:0000313" key="2">
    <source>
        <dbReference type="EMBL" id="KAG2454298.1"/>
    </source>
</evidence>
<organism evidence="2 3">
    <name type="scientific">Chlamydomonas schloesseri</name>
    <dbReference type="NCBI Taxonomy" id="2026947"/>
    <lineage>
        <taxon>Eukaryota</taxon>
        <taxon>Viridiplantae</taxon>
        <taxon>Chlorophyta</taxon>
        <taxon>core chlorophytes</taxon>
        <taxon>Chlorophyceae</taxon>
        <taxon>CS clade</taxon>
        <taxon>Chlamydomonadales</taxon>
        <taxon>Chlamydomonadaceae</taxon>
        <taxon>Chlamydomonas</taxon>
    </lineage>
</organism>
<proteinExistence type="predicted"/>
<protein>
    <submittedName>
        <fullName evidence="2">Uncharacterized protein</fullName>
    </submittedName>
</protein>
<name>A0A836BCJ1_9CHLO</name>
<dbReference type="AlphaFoldDB" id="A0A836BCJ1"/>
<feature type="region of interest" description="Disordered" evidence="1">
    <location>
        <begin position="105"/>
        <end position="127"/>
    </location>
</feature>
<accession>A0A836BCJ1</accession>
<gene>
    <name evidence="2" type="ORF">HYH02_001327</name>
</gene>
<reference evidence="2" key="1">
    <citation type="journal article" date="2020" name="bioRxiv">
        <title>Comparative genomics of Chlamydomonas.</title>
        <authorList>
            <person name="Craig R.J."/>
            <person name="Hasan A.R."/>
            <person name="Ness R.W."/>
            <person name="Keightley P.D."/>
        </authorList>
    </citation>
    <scope>NUCLEOTIDE SEQUENCE</scope>
    <source>
        <strain evidence="2">CCAP 11/173</strain>
    </source>
</reference>